<dbReference type="InterPro" id="IPR043128">
    <property type="entry name" value="Rev_trsase/Diguanyl_cyclase"/>
</dbReference>
<evidence type="ECO:0000256" key="2">
    <source>
        <dbReference type="SAM" id="SignalP"/>
    </source>
</evidence>
<dbReference type="InterPro" id="IPR011623">
    <property type="entry name" value="7TMR_DISM_rcpt_extracell_dom1"/>
</dbReference>
<dbReference type="Proteomes" id="UP000288587">
    <property type="component" value="Unassembled WGS sequence"/>
</dbReference>
<keyword evidence="1" id="KW-1133">Transmembrane helix</keyword>
<feature type="transmembrane region" description="Helical" evidence="1">
    <location>
        <begin position="187"/>
        <end position="208"/>
    </location>
</feature>
<feature type="domain" description="GGDEF" evidence="3">
    <location>
        <begin position="442"/>
        <end position="573"/>
    </location>
</feature>
<dbReference type="Pfam" id="PF07695">
    <property type="entry name" value="7TMR-DISM_7TM"/>
    <property type="match status" value="1"/>
</dbReference>
<dbReference type="EMBL" id="SACM01000001">
    <property type="protein sequence ID" value="RVT88295.1"/>
    <property type="molecule type" value="Genomic_DNA"/>
</dbReference>
<feature type="transmembrane region" description="Helical" evidence="1">
    <location>
        <begin position="337"/>
        <end position="359"/>
    </location>
</feature>
<evidence type="ECO:0000259" key="3">
    <source>
        <dbReference type="PROSITE" id="PS50887"/>
    </source>
</evidence>
<evidence type="ECO:0000256" key="1">
    <source>
        <dbReference type="SAM" id="Phobius"/>
    </source>
</evidence>
<feature type="transmembrane region" description="Helical" evidence="1">
    <location>
        <begin position="247"/>
        <end position="267"/>
    </location>
</feature>
<feature type="transmembrane region" description="Helical" evidence="1">
    <location>
        <begin position="371"/>
        <end position="389"/>
    </location>
</feature>
<dbReference type="AlphaFoldDB" id="A0A437LSA8"/>
<dbReference type="InterPro" id="IPR011622">
    <property type="entry name" value="7TMR_DISM_rcpt_extracell_dom2"/>
</dbReference>
<dbReference type="Pfam" id="PF07696">
    <property type="entry name" value="7TMR-DISMED2"/>
    <property type="match status" value="1"/>
</dbReference>
<sequence>MRRVLELACVLALWLLGAWAPAKAAGLTLDDQHREVNVWSAVTVLSDPGKSMTVAEARQRVAEFTVPTTAASTLGHRRDAVWMRVPLAVSAASDGRWVFDVDYAVLNRMDVYVISAEGQVLQQARLGNTQLAADRPMPSRSHAVELQLRPGQSHELWLRVETLGGMIVPMTLSKESVFLARALREQMLQGLLVGLGVCLICYSLAQWLTLREALLIKYAVLIGGGVMFSIVQFGIGAQYLWTDVFWFELHLAGLAALMASAGTFLFVEEVLREPEQHRWFSPVMKGGAAFLALVGWAYAVGWVDVHVVSKVIGTVGLAPALMGLPGAVRRARRGDSVGWYFIVAWLGYFITTTIMVLVIRGVVPANAWTLHSFQIGTTLDMLLFLRVLALRLNAVHEQALRAAHERDHALSMAATDALTGLPNRRGLQAALSESLPVGQAAPITAVYLIDLDGFKPVNDEFGHEVGDRLLVAVSARLRELLRVADIVARLGGDEFVVLAKGLANEQHAQRLGEELLATFQLPYDLEGLSVRVGATIGYALAPLDGSDPNHLLQRADAAMYEGKRRGKQRLTRL</sequence>
<feature type="chain" id="PRO_5019259859" evidence="2">
    <location>
        <begin position="25"/>
        <end position="573"/>
    </location>
</feature>
<feature type="transmembrane region" description="Helical" evidence="1">
    <location>
        <begin position="305"/>
        <end position="325"/>
    </location>
</feature>
<keyword evidence="5" id="KW-1185">Reference proteome</keyword>
<comment type="caution">
    <text evidence="4">The sequence shown here is derived from an EMBL/GenBank/DDBJ whole genome shotgun (WGS) entry which is preliminary data.</text>
</comment>
<dbReference type="SMART" id="SM00267">
    <property type="entry name" value="GGDEF"/>
    <property type="match status" value="1"/>
</dbReference>
<dbReference type="NCBIfam" id="TIGR00254">
    <property type="entry name" value="GGDEF"/>
    <property type="match status" value="1"/>
</dbReference>
<protein>
    <submittedName>
        <fullName evidence="4">GGDEF domain-containing protein</fullName>
    </submittedName>
</protein>
<dbReference type="OrthoDB" id="5289013at2"/>
<keyword evidence="1" id="KW-0812">Transmembrane</keyword>
<organism evidence="4 5">
    <name type="scientific">Inhella crocodyli</name>
    <dbReference type="NCBI Taxonomy" id="2499851"/>
    <lineage>
        <taxon>Bacteria</taxon>
        <taxon>Pseudomonadati</taxon>
        <taxon>Pseudomonadota</taxon>
        <taxon>Betaproteobacteria</taxon>
        <taxon>Burkholderiales</taxon>
        <taxon>Sphaerotilaceae</taxon>
        <taxon>Inhella</taxon>
    </lineage>
</organism>
<feature type="transmembrane region" description="Helical" evidence="1">
    <location>
        <begin position="220"/>
        <end position="241"/>
    </location>
</feature>
<dbReference type="RefSeq" id="WP_127681328.1">
    <property type="nucleotide sequence ID" value="NZ_SACM01000001.1"/>
</dbReference>
<dbReference type="InterPro" id="IPR000160">
    <property type="entry name" value="GGDEF_dom"/>
</dbReference>
<dbReference type="CDD" id="cd01949">
    <property type="entry name" value="GGDEF"/>
    <property type="match status" value="1"/>
</dbReference>
<evidence type="ECO:0000313" key="4">
    <source>
        <dbReference type="EMBL" id="RVT88295.1"/>
    </source>
</evidence>
<reference evidence="4 5" key="1">
    <citation type="submission" date="2019-01" db="EMBL/GenBank/DDBJ databases">
        <authorList>
            <person name="Chen W.-M."/>
        </authorList>
    </citation>
    <scope>NUCLEOTIDE SEQUENCE [LARGE SCALE GENOMIC DNA]</scope>
    <source>
        <strain evidence="4 5">CCP-18</strain>
    </source>
</reference>
<keyword evidence="2" id="KW-0732">Signal</keyword>
<keyword evidence="1" id="KW-0472">Membrane</keyword>
<dbReference type="InterPro" id="IPR029787">
    <property type="entry name" value="Nucleotide_cyclase"/>
</dbReference>
<dbReference type="Pfam" id="PF00990">
    <property type="entry name" value="GGDEF"/>
    <property type="match status" value="1"/>
</dbReference>
<dbReference type="SUPFAM" id="SSF55073">
    <property type="entry name" value="Nucleotide cyclase"/>
    <property type="match status" value="1"/>
</dbReference>
<feature type="transmembrane region" description="Helical" evidence="1">
    <location>
        <begin position="279"/>
        <end position="299"/>
    </location>
</feature>
<proteinExistence type="predicted"/>
<accession>A0A437LSA8</accession>
<dbReference type="Gene3D" id="3.30.70.270">
    <property type="match status" value="1"/>
</dbReference>
<dbReference type="PROSITE" id="PS50887">
    <property type="entry name" value="GGDEF"/>
    <property type="match status" value="1"/>
</dbReference>
<feature type="signal peptide" evidence="2">
    <location>
        <begin position="1"/>
        <end position="24"/>
    </location>
</feature>
<evidence type="ECO:0000313" key="5">
    <source>
        <dbReference type="Proteomes" id="UP000288587"/>
    </source>
</evidence>
<dbReference type="PANTHER" id="PTHR46663:SF2">
    <property type="entry name" value="GGDEF DOMAIN-CONTAINING PROTEIN"/>
    <property type="match status" value="1"/>
</dbReference>
<gene>
    <name evidence="4" type="ORF">EOD73_04695</name>
</gene>
<dbReference type="PANTHER" id="PTHR46663">
    <property type="entry name" value="DIGUANYLATE CYCLASE DGCT-RELATED"/>
    <property type="match status" value="1"/>
</dbReference>
<dbReference type="Gene3D" id="2.60.40.2380">
    <property type="match status" value="1"/>
</dbReference>
<dbReference type="InterPro" id="IPR052163">
    <property type="entry name" value="DGC-Regulatory_Protein"/>
</dbReference>
<name>A0A437LSA8_9BURK</name>